<dbReference type="Proteomes" id="UP001054945">
    <property type="component" value="Unassembled WGS sequence"/>
</dbReference>
<protein>
    <submittedName>
        <fullName evidence="1">Uncharacterized protein</fullName>
    </submittedName>
</protein>
<evidence type="ECO:0000313" key="2">
    <source>
        <dbReference type="Proteomes" id="UP001054945"/>
    </source>
</evidence>
<organism evidence="1 2">
    <name type="scientific">Caerostris extrusa</name>
    <name type="common">Bark spider</name>
    <name type="synonym">Caerostris bankana</name>
    <dbReference type="NCBI Taxonomy" id="172846"/>
    <lineage>
        <taxon>Eukaryota</taxon>
        <taxon>Metazoa</taxon>
        <taxon>Ecdysozoa</taxon>
        <taxon>Arthropoda</taxon>
        <taxon>Chelicerata</taxon>
        <taxon>Arachnida</taxon>
        <taxon>Araneae</taxon>
        <taxon>Araneomorphae</taxon>
        <taxon>Entelegynae</taxon>
        <taxon>Araneoidea</taxon>
        <taxon>Araneidae</taxon>
        <taxon>Caerostris</taxon>
    </lineage>
</organism>
<proteinExistence type="predicted"/>
<accession>A0AAV4SZC5</accession>
<dbReference type="EMBL" id="BPLR01010235">
    <property type="protein sequence ID" value="GIY37892.1"/>
    <property type="molecule type" value="Genomic_DNA"/>
</dbReference>
<name>A0AAV4SZC5_CAEEX</name>
<gene>
    <name evidence="1" type="ORF">CEXT_121071</name>
</gene>
<evidence type="ECO:0000313" key="1">
    <source>
        <dbReference type="EMBL" id="GIY37892.1"/>
    </source>
</evidence>
<sequence length="79" mass="9058">MILCPSDFFCTEKSVEIRWFGCRNERNRLRSSLGLLCGGGKRCLDRQEQVDRNGSAYNCRKPSCNGTSLWTMVKKSCMK</sequence>
<comment type="caution">
    <text evidence="1">The sequence shown here is derived from an EMBL/GenBank/DDBJ whole genome shotgun (WGS) entry which is preliminary data.</text>
</comment>
<keyword evidence="2" id="KW-1185">Reference proteome</keyword>
<dbReference type="AlphaFoldDB" id="A0AAV4SZC5"/>
<reference evidence="1 2" key="1">
    <citation type="submission" date="2021-06" db="EMBL/GenBank/DDBJ databases">
        <title>Caerostris extrusa draft genome.</title>
        <authorList>
            <person name="Kono N."/>
            <person name="Arakawa K."/>
        </authorList>
    </citation>
    <scope>NUCLEOTIDE SEQUENCE [LARGE SCALE GENOMIC DNA]</scope>
</reference>